<evidence type="ECO:0000259" key="11">
    <source>
        <dbReference type="Pfam" id="PF00890"/>
    </source>
</evidence>
<dbReference type="PRINTS" id="PR00368">
    <property type="entry name" value="FADPNR"/>
</dbReference>
<accession>H9UMW2</accession>
<keyword evidence="8" id="KW-0560">Oxidoreductase</keyword>
<evidence type="ECO:0000313" key="13">
    <source>
        <dbReference type="EMBL" id="AFG38855.1"/>
    </source>
</evidence>
<comment type="catalytic activity">
    <reaction evidence="9">
        <text>L-aspartate + O2 = iminosuccinate + H2O2</text>
        <dbReference type="Rhea" id="RHEA:25876"/>
        <dbReference type="ChEBI" id="CHEBI:15379"/>
        <dbReference type="ChEBI" id="CHEBI:16240"/>
        <dbReference type="ChEBI" id="CHEBI:29991"/>
        <dbReference type="ChEBI" id="CHEBI:77875"/>
        <dbReference type="EC" id="1.4.3.16"/>
    </reaction>
    <physiologicalReaction direction="left-to-right" evidence="9">
        <dbReference type="Rhea" id="RHEA:25877"/>
    </physiologicalReaction>
</comment>
<protein>
    <recommendedName>
        <fullName evidence="4">L-aspartate oxidase</fullName>
        <ecNumber evidence="4">1.4.3.16</ecNumber>
    </recommendedName>
</protein>
<dbReference type="eggNOG" id="COG0029">
    <property type="taxonomic scope" value="Bacteria"/>
</dbReference>
<dbReference type="STRING" id="889378.Spiaf_2831"/>
<keyword evidence="5" id="KW-0285">Flavoprotein</keyword>
<evidence type="ECO:0000256" key="7">
    <source>
        <dbReference type="ARBA" id="ARBA00022827"/>
    </source>
</evidence>
<evidence type="ECO:0000256" key="8">
    <source>
        <dbReference type="ARBA" id="ARBA00023002"/>
    </source>
</evidence>
<reference evidence="14" key="1">
    <citation type="journal article" date="2013" name="Stand. Genomic Sci.">
        <title>Complete genome sequence of the halophilic bacterium Spirochaeta africana type strain (Z-7692(T)) from the alkaline Lake Magadi in the East African Rift.</title>
        <authorList>
            <person name="Liolos K."/>
            <person name="Abt B."/>
            <person name="Scheuner C."/>
            <person name="Teshima H."/>
            <person name="Held B."/>
            <person name="Lapidus A."/>
            <person name="Nolan M."/>
            <person name="Lucas S."/>
            <person name="Deshpande S."/>
            <person name="Cheng J.F."/>
            <person name="Tapia R."/>
            <person name="Goodwin L.A."/>
            <person name="Pitluck S."/>
            <person name="Pagani I."/>
            <person name="Ivanova N."/>
            <person name="Mavromatis K."/>
            <person name="Mikhailova N."/>
            <person name="Huntemann M."/>
            <person name="Pati A."/>
            <person name="Chen A."/>
            <person name="Palaniappan K."/>
            <person name="Land M."/>
            <person name="Rohde M."/>
            <person name="Tindall B.J."/>
            <person name="Detter J.C."/>
            <person name="Goker M."/>
            <person name="Bristow J."/>
            <person name="Eisen J.A."/>
            <person name="Markowitz V."/>
            <person name="Hugenholtz P."/>
            <person name="Woyke T."/>
            <person name="Klenk H.P."/>
            <person name="Kyrpides N.C."/>
        </authorList>
    </citation>
    <scope>NUCLEOTIDE SEQUENCE</scope>
    <source>
        <strain evidence="14">ATCC 700263 / DSM 8902 / Z-7692</strain>
    </source>
</reference>
<evidence type="ECO:0000256" key="1">
    <source>
        <dbReference type="ARBA" id="ARBA00001974"/>
    </source>
</evidence>
<dbReference type="PATRIC" id="fig|889378.3.peg.2804"/>
<dbReference type="GO" id="GO:0009435">
    <property type="term" value="P:NAD+ biosynthetic process"/>
    <property type="evidence" value="ECO:0007669"/>
    <property type="project" value="UniProtKB-UniPathway"/>
</dbReference>
<dbReference type="InterPro" id="IPR015939">
    <property type="entry name" value="Fum_Rdtase/Succ_DH_flav-like_C"/>
</dbReference>
<dbReference type="AlphaFoldDB" id="H9UMW2"/>
<evidence type="ECO:0000256" key="10">
    <source>
        <dbReference type="SAM" id="Coils"/>
    </source>
</evidence>
<dbReference type="InterPro" id="IPR003953">
    <property type="entry name" value="FAD-dep_OxRdtase_2_FAD-bd"/>
</dbReference>
<feature type="domain" description="FAD-dependent oxidoreductase 2 FAD-binding" evidence="11">
    <location>
        <begin position="96"/>
        <end position="436"/>
    </location>
</feature>
<dbReference type="PANTHER" id="PTHR42716">
    <property type="entry name" value="L-ASPARTATE OXIDASE"/>
    <property type="match status" value="1"/>
</dbReference>
<keyword evidence="14" id="KW-1185">Reference proteome</keyword>
<dbReference type="SUPFAM" id="SSF46977">
    <property type="entry name" value="Succinate dehydrogenase/fumarate reductase flavoprotein C-terminal domain"/>
    <property type="match status" value="1"/>
</dbReference>
<feature type="coiled-coil region" evidence="10">
    <location>
        <begin position="498"/>
        <end position="525"/>
    </location>
</feature>
<dbReference type="InterPro" id="IPR036188">
    <property type="entry name" value="FAD/NAD-bd_sf"/>
</dbReference>
<dbReference type="UniPathway" id="UPA00253">
    <property type="reaction ID" value="UER00326"/>
</dbReference>
<evidence type="ECO:0000256" key="3">
    <source>
        <dbReference type="ARBA" id="ARBA00008562"/>
    </source>
</evidence>
<dbReference type="PANTHER" id="PTHR42716:SF2">
    <property type="entry name" value="L-ASPARTATE OXIDASE, CHLOROPLASTIC"/>
    <property type="match status" value="1"/>
</dbReference>
<dbReference type="SUPFAM" id="SSF51905">
    <property type="entry name" value="FAD/NAD(P)-binding domain"/>
    <property type="match status" value="1"/>
</dbReference>
<comment type="cofactor">
    <cofactor evidence="1">
        <name>FAD</name>
        <dbReference type="ChEBI" id="CHEBI:57692"/>
    </cofactor>
</comment>
<keyword evidence="7" id="KW-0274">FAD</keyword>
<evidence type="ECO:0000256" key="9">
    <source>
        <dbReference type="ARBA" id="ARBA00048305"/>
    </source>
</evidence>
<dbReference type="RefSeq" id="WP_014456837.1">
    <property type="nucleotide sequence ID" value="NC_017098.1"/>
</dbReference>
<dbReference type="KEGG" id="sfc:Spiaf_2831"/>
<dbReference type="InterPro" id="IPR027477">
    <property type="entry name" value="Succ_DH/fumarate_Rdtase_cat_sf"/>
</dbReference>
<dbReference type="EC" id="1.4.3.16" evidence="4"/>
<comment type="similarity">
    <text evidence="3">Belongs to the FAD-dependent oxidoreductase 2 family. NadB subfamily.</text>
</comment>
<evidence type="ECO:0000256" key="5">
    <source>
        <dbReference type="ARBA" id="ARBA00022630"/>
    </source>
</evidence>
<evidence type="ECO:0000256" key="4">
    <source>
        <dbReference type="ARBA" id="ARBA00012173"/>
    </source>
</evidence>
<dbReference type="Gene3D" id="3.90.700.10">
    <property type="entry name" value="Succinate dehydrogenase/fumarate reductase flavoprotein, catalytic domain"/>
    <property type="match status" value="1"/>
</dbReference>
<organism evidence="13 14">
    <name type="scientific">Spirochaeta africana (strain ATCC 700263 / DSM 8902 / Z-7692)</name>
    <dbReference type="NCBI Taxonomy" id="889378"/>
    <lineage>
        <taxon>Bacteria</taxon>
        <taxon>Pseudomonadati</taxon>
        <taxon>Spirochaetota</taxon>
        <taxon>Spirochaetia</taxon>
        <taxon>Spirochaetales</taxon>
        <taxon>Spirochaetaceae</taxon>
        <taxon>Spirochaeta</taxon>
    </lineage>
</organism>
<comment type="pathway">
    <text evidence="2">Cofactor biosynthesis; NAD(+) biosynthesis; iminoaspartate from L-aspartate (oxidase route): step 1/1.</text>
</comment>
<evidence type="ECO:0000259" key="12">
    <source>
        <dbReference type="Pfam" id="PF02910"/>
    </source>
</evidence>
<dbReference type="InterPro" id="IPR005288">
    <property type="entry name" value="NadB"/>
</dbReference>
<feature type="domain" description="FAD-dependent oxidoreductase 2 FAD-binding" evidence="11">
    <location>
        <begin position="8"/>
        <end position="57"/>
    </location>
</feature>
<dbReference type="EMBL" id="CP003282">
    <property type="protein sequence ID" value="AFG38855.1"/>
    <property type="molecule type" value="Genomic_DNA"/>
</dbReference>
<dbReference type="Pfam" id="PF02910">
    <property type="entry name" value="Succ_DH_flav_C"/>
    <property type="match status" value="1"/>
</dbReference>
<dbReference type="Proteomes" id="UP000007383">
    <property type="component" value="Chromosome"/>
</dbReference>
<evidence type="ECO:0000256" key="2">
    <source>
        <dbReference type="ARBA" id="ARBA00004950"/>
    </source>
</evidence>
<keyword evidence="10" id="KW-0175">Coiled coil</keyword>
<dbReference type="InterPro" id="IPR037099">
    <property type="entry name" value="Fum_R/Succ_DH_flav-like_C_sf"/>
</dbReference>
<dbReference type="Gene3D" id="3.50.50.60">
    <property type="entry name" value="FAD/NAD(P)-binding domain"/>
    <property type="match status" value="1"/>
</dbReference>
<keyword evidence="6" id="KW-0662">Pyridine nucleotide biosynthesis</keyword>
<dbReference type="SUPFAM" id="SSF56425">
    <property type="entry name" value="Succinate dehydrogenase/fumarate reductase flavoprotein, catalytic domain"/>
    <property type="match status" value="1"/>
</dbReference>
<dbReference type="HOGENOM" id="CLU_014312_3_0_12"/>
<dbReference type="GO" id="GO:0008734">
    <property type="term" value="F:L-aspartate oxidase activity"/>
    <property type="evidence" value="ECO:0007669"/>
    <property type="project" value="UniProtKB-EC"/>
</dbReference>
<evidence type="ECO:0000256" key="6">
    <source>
        <dbReference type="ARBA" id="ARBA00022642"/>
    </source>
</evidence>
<gene>
    <name evidence="13" type="ordered locus">Spiaf_2831</name>
</gene>
<dbReference type="Pfam" id="PF00890">
    <property type="entry name" value="FAD_binding_2"/>
    <property type="match status" value="2"/>
</dbReference>
<proteinExistence type="inferred from homology"/>
<sequence length="563" mass="60345">MDNLLTTDVLVIGCGIAGGVAALEAADAGLSVVVVTRAADPAESNTRYAQGGIMCPDPGGLRPSHTVVENEHAATAAGVPVTDSDTRASGADQQAIEDQRAIEAAARDIRDAGHGHCLSAAVDLLAAEGTAAVQRVLLDRLQVPFDRETDGSLSLVREAAHAEPRILHAADATGEAIQAALLQALRDHSRIELRTDCTAVDLLTPAHHSRTRTAVYQQPSCVGAYLLDTRSGEVVRCLAGATILATGGLGRLFLRTTNPAGARGDGIAMAHRAGARVINSEYIQFHPTTFHHSHAVNFLISEAVRGAGARLVDAQGRPFMWKYSPKWGDLAPRDVVARGIHQQMLLTGSDNVYLDAASMIDADTIMRTFPTIYQECLRYGVDMTREPIPVVPAAHYACGGVWADLNGRTTIERLYAVGEVSCTGVHGANRLASSSLLEGAVWGVRAARDIIAMNSRDTGIAADDIPPWQNLGTEAPDPALVHQDMVSIQHIMWNYVGLVRTARRLDRALSELRHLETEIERFYRSATLTDELIGLRNAVRSAVIVATAAWENRTSLGSHYRAD</sequence>
<feature type="domain" description="Fumarate reductase/succinate dehydrogenase flavoprotein-like C-terminal" evidence="12">
    <location>
        <begin position="488"/>
        <end position="563"/>
    </location>
</feature>
<evidence type="ECO:0000313" key="14">
    <source>
        <dbReference type="Proteomes" id="UP000007383"/>
    </source>
</evidence>
<dbReference type="Gene3D" id="1.20.58.100">
    <property type="entry name" value="Fumarate reductase/succinate dehydrogenase flavoprotein-like, C-terminal domain"/>
    <property type="match status" value="1"/>
</dbReference>
<name>H9UMW2_SPIAZ</name>
<dbReference type="FunFam" id="3.90.700.10:FF:000002">
    <property type="entry name" value="L-aspartate oxidase"/>
    <property type="match status" value="1"/>
</dbReference>